<dbReference type="InterPro" id="IPR014729">
    <property type="entry name" value="Rossmann-like_a/b/a_fold"/>
</dbReference>
<name>A0A9D2PDJ9_9FIRM</name>
<evidence type="ECO:0000256" key="3">
    <source>
        <dbReference type="ARBA" id="ARBA00006590"/>
    </source>
</evidence>
<feature type="short sequence motif" description="'KMSKS' region" evidence="14">
    <location>
        <begin position="303"/>
        <end position="307"/>
    </location>
</feature>
<dbReference type="InterPro" id="IPR015413">
    <property type="entry name" value="Methionyl/Leucyl_tRNA_Synth"/>
</dbReference>
<feature type="binding site" evidence="14">
    <location>
        <position position="131"/>
    </location>
    <ligand>
        <name>Zn(2+)</name>
        <dbReference type="ChEBI" id="CHEBI:29105"/>
    </ligand>
</feature>
<dbReference type="GO" id="GO:0046872">
    <property type="term" value="F:metal ion binding"/>
    <property type="evidence" value="ECO:0007669"/>
    <property type="project" value="UniProtKB-KW"/>
</dbReference>
<dbReference type="InterPro" id="IPR033911">
    <property type="entry name" value="MetRS_core"/>
</dbReference>
<dbReference type="EMBL" id="DWWL01000049">
    <property type="protein sequence ID" value="HJC47992.1"/>
    <property type="molecule type" value="Genomic_DNA"/>
</dbReference>
<dbReference type="SUPFAM" id="SSF50249">
    <property type="entry name" value="Nucleic acid-binding proteins"/>
    <property type="match status" value="1"/>
</dbReference>
<dbReference type="GO" id="GO:0000049">
    <property type="term" value="F:tRNA binding"/>
    <property type="evidence" value="ECO:0007669"/>
    <property type="project" value="UniProtKB-UniRule"/>
</dbReference>
<evidence type="ECO:0000256" key="10">
    <source>
        <dbReference type="ARBA" id="ARBA00022884"/>
    </source>
</evidence>
<keyword evidence="7 14" id="KW-0436">Ligase</keyword>
<evidence type="ECO:0000256" key="14">
    <source>
        <dbReference type="HAMAP-Rule" id="MF_01228"/>
    </source>
</evidence>
<dbReference type="Gene3D" id="2.170.220.10">
    <property type="match status" value="1"/>
</dbReference>
<dbReference type="InterPro" id="IPR009080">
    <property type="entry name" value="tRNAsynth_Ia_anticodon-bd"/>
</dbReference>
<feature type="region of interest" description="Disordered" evidence="15">
    <location>
        <begin position="533"/>
        <end position="555"/>
    </location>
</feature>
<evidence type="ECO:0000256" key="11">
    <source>
        <dbReference type="ARBA" id="ARBA00022917"/>
    </source>
</evidence>
<comment type="cofactor">
    <cofactor evidence="14">
        <name>Zn(2+)</name>
        <dbReference type="ChEBI" id="CHEBI:29105"/>
    </cofactor>
    <text evidence="14">Binds 1 zinc ion per subunit.</text>
</comment>
<sequence length="668" mass="75399">MCQNCKKPYYITTAIAYTSGKPHIGNTYEIVLADSIARYKREQGYDVRFQTGTDEHGQKIELKAEEAGVTPKEFVDGVAGEIKRIWDLMNTSYDKFIRTTDEYHEKQVQKIFKKLYDQGDIYKGYYEGLYCTPCESFWTPSQVVDGKCPDCGRPVQPAKEEAYFFRMSKYADRLIDHINKHPEFIQPVARKNEMMNNFLLPGLQDLCVSRTSFKWGIPVDFDPKHVTYVWLDALTNYITGLGYDCDGRNDALFEKYWPADLHLIGKDIIRFHTIYWPIFLMALGLPLPKQVFGHPWLLQGDGKMSKSKGNVIYADTLVDFFGVDAVRYFVLHEMPFDNDGVITWELMVERMNSDLANILGNLVNRTISMTNKYFDGVVCDRGAAEPVDEDLKNTVLEAVKKVDTKMDQLRVADAITEIFGIFRRSNKYIDETTPWALAKDEEKKDRLATVLYNLTEAITIGASLLASFMPETSEKILKQLNTEKRALQEMDVFGKYPSGNKVTDKPEILFARVDVKEVMEKVEAMQAAQRAEAEKKAEAAGGQESAGEKEASDGIDVEAKPEITYDDFAKLQFQVGEIIACEAVPKSKKLLCSQVKIGSQVRQILSGIKAHYTPEEMVGKKVMVVTNLKPAKLAGMVSEGMLLCAEDADGNLSLMTPEKDMPAGAEIC</sequence>
<dbReference type="NCBIfam" id="TIGR00399">
    <property type="entry name" value="metG_C_term"/>
    <property type="match status" value="1"/>
</dbReference>
<dbReference type="PANTHER" id="PTHR43326:SF1">
    <property type="entry name" value="METHIONINE--TRNA LIGASE, MITOCHONDRIAL"/>
    <property type="match status" value="1"/>
</dbReference>
<dbReference type="InterPro" id="IPR041872">
    <property type="entry name" value="Anticodon_Met"/>
</dbReference>
<evidence type="ECO:0000256" key="2">
    <source>
        <dbReference type="ARBA" id="ARBA00004496"/>
    </source>
</evidence>
<dbReference type="NCBIfam" id="TIGR00398">
    <property type="entry name" value="metG"/>
    <property type="match status" value="1"/>
</dbReference>
<dbReference type="Proteomes" id="UP000823883">
    <property type="component" value="Unassembled WGS sequence"/>
</dbReference>
<dbReference type="FunFam" id="2.40.50.140:FF:000042">
    <property type="entry name" value="Methionine--tRNA ligase"/>
    <property type="match status" value="1"/>
</dbReference>
<dbReference type="GO" id="GO:0005737">
    <property type="term" value="C:cytoplasm"/>
    <property type="evidence" value="ECO:0007669"/>
    <property type="project" value="UniProtKB-SubCell"/>
</dbReference>
<evidence type="ECO:0000256" key="8">
    <source>
        <dbReference type="ARBA" id="ARBA00022741"/>
    </source>
</evidence>
<evidence type="ECO:0000313" key="18">
    <source>
        <dbReference type="Proteomes" id="UP000823883"/>
    </source>
</evidence>
<organism evidence="17 18">
    <name type="scientific">Candidatus Lachnoclostridium pullistercoris</name>
    <dbReference type="NCBI Taxonomy" id="2838632"/>
    <lineage>
        <taxon>Bacteria</taxon>
        <taxon>Bacillati</taxon>
        <taxon>Bacillota</taxon>
        <taxon>Clostridia</taxon>
        <taxon>Lachnospirales</taxon>
        <taxon>Lachnospiraceae</taxon>
    </lineage>
</organism>
<evidence type="ECO:0000256" key="9">
    <source>
        <dbReference type="ARBA" id="ARBA00022840"/>
    </source>
</evidence>
<comment type="similarity">
    <text evidence="3 14">Belongs to the class-I aminoacyl-tRNA synthetase family. MetG type 2A subfamily.</text>
</comment>
<dbReference type="PRINTS" id="PR01041">
    <property type="entry name" value="TRNASYNTHMET"/>
</dbReference>
<dbReference type="PANTHER" id="PTHR43326">
    <property type="entry name" value="METHIONYL-TRNA SYNTHETASE"/>
    <property type="match status" value="1"/>
</dbReference>
<keyword evidence="9 14" id="KW-0067">ATP-binding</keyword>
<reference evidence="17" key="2">
    <citation type="submission" date="2021-04" db="EMBL/GenBank/DDBJ databases">
        <authorList>
            <person name="Gilroy R."/>
        </authorList>
    </citation>
    <scope>NUCLEOTIDE SEQUENCE</scope>
    <source>
        <strain evidence="17">CHK183-5548</strain>
    </source>
</reference>
<dbReference type="Pfam" id="PF09334">
    <property type="entry name" value="tRNA-synt_1g"/>
    <property type="match status" value="2"/>
</dbReference>
<dbReference type="Gene3D" id="3.40.50.620">
    <property type="entry name" value="HUPs"/>
    <property type="match status" value="1"/>
</dbReference>
<keyword evidence="5 14" id="KW-0963">Cytoplasm</keyword>
<dbReference type="Gene3D" id="1.10.730.10">
    <property type="entry name" value="Isoleucyl-tRNA Synthetase, Domain 1"/>
    <property type="match status" value="1"/>
</dbReference>
<dbReference type="HAMAP" id="MF_01228">
    <property type="entry name" value="Met_tRNA_synth_type2"/>
    <property type="match status" value="1"/>
</dbReference>
<dbReference type="FunFam" id="1.10.730.10:FF:000026">
    <property type="entry name" value="Methionine--tRNA ligase"/>
    <property type="match status" value="1"/>
</dbReference>
<protein>
    <recommendedName>
        <fullName evidence="14">Methionine--tRNA ligase</fullName>
        <ecNumber evidence="14">6.1.1.10</ecNumber>
    </recommendedName>
    <alternativeName>
        <fullName evidence="14">Methionyl-tRNA synthetase</fullName>
        <shortName evidence="14">MetRS</shortName>
    </alternativeName>
</protein>
<keyword evidence="11 14" id="KW-0648">Protein biosynthesis</keyword>
<dbReference type="InterPro" id="IPR012340">
    <property type="entry name" value="NA-bd_OB-fold"/>
</dbReference>
<dbReference type="GO" id="GO:0005524">
    <property type="term" value="F:ATP binding"/>
    <property type="evidence" value="ECO:0007669"/>
    <property type="project" value="UniProtKB-UniRule"/>
</dbReference>
<dbReference type="CDD" id="cd07957">
    <property type="entry name" value="Anticodon_Ia_Met"/>
    <property type="match status" value="1"/>
</dbReference>
<dbReference type="InterPro" id="IPR023457">
    <property type="entry name" value="Met-tRNA_synth_2"/>
</dbReference>
<evidence type="ECO:0000259" key="16">
    <source>
        <dbReference type="PROSITE" id="PS50886"/>
    </source>
</evidence>
<dbReference type="GO" id="GO:0006431">
    <property type="term" value="P:methionyl-tRNA aminoacylation"/>
    <property type="evidence" value="ECO:0007669"/>
    <property type="project" value="UniProtKB-UniRule"/>
</dbReference>
<dbReference type="GO" id="GO:0004825">
    <property type="term" value="F:methionine-tRNA ligase activity"/>
    <property type="evidence" value="ECO:0007669"/>
    <property type="project" value="UniProtKB-UniRule"/>
</dbReference>
<feature type="binding site" evidence="14">
    <location>
        <position position="151"/>
    </location>
    <ligand>
        <name>Zn(2+)</name>
        <dbReference type="ChEBI" id="CHEBI:29105"/>
    </ligand>
</feature>
<feature type="short sequence motif" description="'HIGH' region" evidence="14">
    <location>
        <begin position="16"/>
        <end position="26"/>
    </location>
</feature>
<dbReference type="SUPFAM" id="SSF47323">
    <property type="entry name" value="Anticodon-binding domain of a subclass of class I aminoacyl-tRNA synthetases"/>
    <property type="match status" value="1"/>
</dbReference>
<keyword evidence="10 14" id="KW-0694">RNA-binding</keyword>
<comment type="subunit">
    <text evidence="4 14">Homodimer.</text>
</comment>
<feature type="domain" description="TRNA-binding" evidence="16">
    <location>
        <begin position="567"/>
        <end position="668"/>
    </location>
</feature>
<reference evidence="17" key="1">
    <citation type="journal article" date="2021" name="PeerJ">
        <title>Extensive microbial diversity within the chicken gut microbiome revealed by metagenomics and culture.</title>
        <authorList>
            <person name="Gilroy R."/>
            <person name="Ravi A."/>
            <person name="Getino M."/>
            <person name="Pursley I."/>
            <person name="Horton D.L."/>
            <person name="Alikhan N.F."/>
            <person name="Baker D."/>
            <person name="Gharbi K."/>
            <person name="Hall N."/>
            <person name="Watson M."/>
            <person name="Adriaenssens E.M."/>
            <person name="Foster-Nyarko E."/>
            <person name="Jarju S."/>
            <person name="Secka A."/>
            <person name="Antonio M."/>
            <person name="Oren A."/>
            <person name="Chaudhuri R.R."/>
            <person name="La Ragione R."/>
            <person name="Hildebrand F."/>
            <person name="Pallen M.J."/>
        </authorList>
    </citation>
    <scope>NUCLEOTIDE SEQUENCE</scope>
    <source>
        <strain evidence="17">CHK183-5548</strain>
    </source>
</reference>
<evidence type="ECO:0000256" key="13">
    <source>
        <dbReference type="ARBA" id="ARBA00047364"/>
    </source>
</evidence>
<dbReference type="Pfam" id="PF01588">
    <property type="entry name" value="tRNA_bind"/>
    <property type="match status" value="1"/>
</dbReference>
<dbReference type="InterPro" id="IPR014758">
    <property type="entry name" value="Met-tRNA_synth"/>
</dbReference>
<evidence type="ECO:0000256" key="1">
    <source>
        <dbReference type="ARBA" id="ARBA00003314"/>
    </source>
</evidence>
<evidence type="ECO:0000256" key="7">
    <source>
        <dbReference type="ARBA" id="ARBA00022598"/>
    </source>
</evidence>
<dbReference type="PROSITE" id="PS50886">
    <property type="entry name" value="TRBD"/>
    <property type="match status" value="1"/>
</dbReference>
<evidence type="ECO:0000313" key="17">
    <source>
        <dbReference type="EMBL" id="HJC47992.1"/>
    </source>
</evidence>
<comment type="catalytic activity">
    <reaction evidence="13 14">
        <text>tRNA(Met) + L-methionine + ATP = L-methionyl-tRNA(Met) + AMP + diphosphate</text>
        <dbReference type="Rhea" id="RHEA:13481"/>
        <dbReference type="Rhea" id="RHEA-COMP:9667"/>
        <dbReference type="Rhea" id="RHEA-COMP:9698"/>
        <dbReference type="ChEBI" id="CHEBI:30616"/>
        <dbReference type="ChEBI" id="CHEBI:33019"/>
        <dbReference type="ChEBI" id="CHEBI:57844"/>
        <dbReference type="ChEBI" id="CHEBI:78442"/>
        <dbReference type="ChEBI" id="CHEBI:78530"/>
        <dbReference type="ChEBI" id="CHEBI:456215"/>
        <dbReference type="EC" id="6.1.1.10"/>
    </reaction>
</comment>
<dbReference type="CDD" id="cd02800">
    <property type="entry name" value="tRNA_bind_EcMetRS_like"/>
    <property type="match status" value="1"/>
</dbReference>
<dbReference type="CDD" id="cd00814">
    <property type="entry name" value="MetRS_core"/>
    <property type="match status" value="1"/>
</dbReference>
<keyword evidence="14" id="KW-0862">Zinc</keyword>
<dbReference type="AlphaFoldDB" id="A0A9D2PDJ9"/>
<dbReference type="Gene3D" id="2.40.50.140">
    <property type="entry name" value="Nucleic acid-binding proteins"/>
    <property type="match status" value="1"/>
</dbReference>
<proteinExistence type="inferred from homology"/>
<keyword evidence="8 14" id="KW-0547">Nucleotide-binding</keyword>
<comment type="caution">
    <text evidence="17">The sequence shown here is derived from an EMBL/GenBank/DDBJ whole genome shotgun (WGS) entry which is preliminary data.</text>
</comment>
<evidence type="ECO:0000256" key="5">
    <source>
        <dbReference type="ARBA" id="ARBA00022490"/>
    </source>
</evidence>
<keyword evidence="12 14" id="KW-0030">Aminoacyl-tRNA synthetase</keyword>
<keyword evidence="6 14" id="KW-0820">tRNA-binding</keyword>
<feature type="compositionally biased region" description="Basic and acidic residues" evidence="15">
    <location>
        <begin position="546"/>
        <end position="555"/>
    </location>
</feature>
<feature type="binding site" evidence="14">
    <location>
        <position position="148"/>
    </location>
    <ligand>
        <name>Zn(2+)</name>
        <dbReference type="ChEBI" id="CHEBI:29105"/>
    </ligand>
</feature>
<evidence type="ECO:0000256" key="12">
    <source>
        <dbReference type="ARBA" id="ARBA00023146"/>
    </source>
</evidence>
<comment type="function">
    <text evidence="1 14">Is required not only for elongation of protein synthesis but also for the initiation of all mRNA translation through initiator tRNA(fMet) aminoacylation.</text>
</comment>
<accession>A0A9D2PDJ9</accession>
<dbReference type="FunFam" id="2.170.220.10:FF:000002">
    <property type="entry name" value="Methionine--tRNA ligase"/>
    <property type="match status" value="1"/>
</dbReference>
<comment type="caution">
    <text evidence="14">Lacks conserved residue(s) required for the propagation of feature annotation.</text>
</comment>
<dbReference type="EC" id="6.1.1.10" evidence="14"/>
<evidence type="ECO:0000256" key="4">
    <source>
        <dbReference type="ARBA" id="ARBA00011738"/>
    </source>
</evidence>
<keyword evidence="14" id="KW-0479">Metal-binding</keyword>
<dbReference type="NCBIfam" id="NF008900">
    <property type="entry name" value="PRK12267.1"/>
    <property type="match status" value="1"/>
</dbReference>
<evidence type="ECO:0000256" key="15">
    <source>
        <dbReference type="SAM" id="MobiDB-lite"/>
    </source>
</evidence>
<feature type="binding site" evidence="14">
    <location>
        <position position="134"/>
    </location>
    <ligand>
        <name>Zn(2+)</name>
        <dbReference type="ChEBI" id="CHEBI:29105"/>
    </ligand>
</feature>
<comment type="subcellular location">
    <subcellularLocation>
        <location evidence="2 14">Cytoplasm</location>
    </subcellularLocation>
</comment>
<gene>
    <name evidence="14 17" type="primary">metG</name>
    <name evidence="17" type="ORF">IAA04_08065</name>
</gene>
<dbReference type="InterPro" id="IPR002547">
    <property type="entry name" value="tRNA-bd_dom"/>
</dbReference>
<evidence type="ECO:0000256" key="6">
    <source>
        <dbReference type="ARBA" id="ARBA00022555"/>
    </source>
</evidence>
<dbReference type="SUPFAM" id="SSF52374">
    <property type="entry name" value="Nucleotidylyl transferase"/>
    <property type="match status" value="1"/>
</dbReference>
<dbReference type="Pfam" id="PF19303">
    <property type="entry name" value="Anticodon_3"/>
    <property type="match status" value="1"/>
</dbReference>
<dbReference type="InterPro" id="IPR004495">
    <property type="entry name" value="Met-tRNA-synth_bsu_C"/>
</dbReference>